<dbReference type="SUPFAM" id="SSF109604">
    <property type="entry name" value="HD-domain/PDEase-like"/>
    <property type="match status" value="1"/>
</dbReference>
<name>A0ABR9DIY4_9GAMM</name>
<evidence type="ECO:0000256" key="4">
    <source>
        <dbReference type="ARBA" id="ARBA00011738"/>
    </source>
</evidence>
<dbReference type="NCBIfam" id="TIGR03706">
    <property type="entry name" value="exo_poly_only"/>
    <property type="match status" value="1"/>
</dbReference>
<evidence type="ECO:0000256" key="6">
    <source>
        <dbReference type="ARBA" id="ARBA00020416"/>
    </source>
</evidence>
<dbReference type="RefSeq" id="WP_192395564.1">
    <property type="nucleotide sequence ID" value="NZ_CAJHIU010000003.1"/>
</dbReference>
<evidence type="ECO:0000256" key="5">
    <source>
        <dbReference type="ARBA" id="ARBA00012451"/>
    </source>
</evidence>
<dbReference type="CDD" id="cd24053">
    <property type="entry name" value="ASKHA_NBD_EcPPX-GppA-like"/>
    <property type="match status" value="1"/>
</dbReference>
<dbReference type="GO" id="GO:0004309">
    <property type="term" value="F:exopolyphosphatase activity"/>
    <property type="evidence" value="ECO:0007669"/>
    <property type="project" value="UniProtKB-EC"/>
</dbReference>
<dbReference type="EMBL" id="JACXST010000003">
    <property type="protein sequence ID" value="MBD9362826.1"/>
    <property type="molecule type" value="Genomic_DNA"/>
</dbReference>
<reference evidence="13 14" key="1">
    <citation type="submission" date="2020-09" db="EMBL/GenBank/DDBJ databases">
        <title>Methylomonas albis sp. nov. and Methylomonas fluvii sp. nov.: Two cold-adapted methanotrophs from the River Elbe and an amended description of Methylovulum psychrotolerans strain Eb1.</title>
        <authorList>
            <person name="Bussmann I.K."/>
            <person name="Klings K.-W."/>
            <person name="Warnstedt J."/>
            <person name="Hoppert M."/>
            <person name="Saborowski A."/>
            <person name="Horn F."/>
            <person name="Liebner S."/>
        </authorList>
    </citation>
    <scope>NUCLEOTIDE SEQUENCE [LARGE SCALE GENOMIC DNA]</scope>
    <source>
        <strain evidence="13 14">EbB</strain>
    </source>
</reference>
<dbReference type="Proteomes" id="UP000641152">
    <property type="component" value="Unassembled WGS sequence"/>
</dbReference>
<evidence type="ECO:0000259" key="12">
    <source>
        <dbReference type="Pfam" id="PF21447"/>
    </source>
</evidence>
<feature type="domain" description="Ppx/GppA phosphatase C-terminal" evidence="12">
    <location>
        <begin position="311"/>
        <end position="484"/>
    </location>
</feature>
<comment type="similarity">
    <text evidence="3">Belongs to the GppA/Ppx family.</text>
</comment>
<proteinExistence type="inferred from homology"/>
<evidence type="ECO:0000256" key="3">
    <source>
        <dbReference type="ARBA" id="ARBA00007125"/>
    </source>
</evidence>
<dbReference type="Gene3D" id="3.30.420.40">
    <property type="match status" value="1"/>
</dbReference>
<dbReference type="InterPro" id="IPR030673">
    <property type="entry name" value="PyroPPase_GppA_Ppx"/>
</dbReference>
<keyword evidence="7" id="KW-1003">Cell membrane</keyword>
<dbReference type="InterPro" id="IPR003695">
    <property type="entry name" value="Ppx_GppA_N"/>
</dbReference>
<dbReference type="PANTHER" id="PTHR30005:SF14">
    <property type="entry name" value="EXOPOLYPHOSPHATASE"/>
    <property type="match status" value="1"/>
</dbReference>
<evidence type="ECO:0000256" key="7">
    <source>
        <dbReference type="ARBA" id="ARBA00022475"/>
    </source>
</evidence>
<evidence type="ECO:0000259" key="11">
    <source>
        <dbReference type="Pfam" id="PF02541"/>
    </source>
</evidence>
<dbReference type="PIRSF" id="PIRSF001267">
    <property type="entry name" value="Pyrophosphatase_GppA_Ppx"/>
    <property type="match status" value="1"/>
</dbReference>
<dbReference type="InterPro" id="IPR050273">
    <property type="entry name" value="GppA/Ppx_hydrolase"/>
</dbReference>
<dbReference type="PANTHER" id="PTHR30005">
    <property type="entry name" value="EXOPOLYPHOSPHATASE"/>
    <property type="match status" value="1"/>
</dbReference>
<dbReference type="InterPro" id="IPR043129">
    <property type="entry name" value="ATPase_NBD"/>
</dbReference>
<evidence type="ECO:0000313" key="13">
    <source>
        <dbReference type="EMBL" id="MBD9362826.1"/>
    </source>
</evidence>
<evidence type="ECO:0000256" key="10">
    <source>
        <dbReference type="ARBA" id="ARBA00047607"/>
    </source>
</evidence>
<dbReference type="Pfam" id="PF02541">
    <property type="entry name" value="Ppx-GppA"/>
    <property type="match status" value="1"/>
</dbReference>
<evidence type="ECO:0000256" key="8">
    <source>
        <dbReference type="ARBA" id="ARBA00022801"/>
    </source>
</evidence>
<evidence type="ECO:0000313" key="14">
    <source>
        <dbReference type="Proteomes" id="UP000641152"/>
    </source>
</evidence>
<gene>
    <name evidence="13" type="primary">ppx</name>
    <name evidence="13" type="ORF">EBB_20420</name>
</gene>
<evidence type="ECO:0000256" key="2">
    <source>
        <dbReference type="ARBA" id="ARBA00004202"/>
    </source>
</evidence>
<dbReference type="InterPro" id="IPR048950">
    <property type="entry name" value="Ppx_GppA_C"/>
</dbReference>
<evidence type="ECO:0000256" key="9">
    <source>
        <dbReference type="ARBA" id="ARBA00023136"/>
    </source>
</evidence>
<comment type="subcellular location">
    <subcellularLocation>
        <location evidence="2">Cell membrane</location>
        <topology evidence="2">Peripheral membrane protein</topology>
    </subcellularLocation>
</comment>
<comment type="catalytic activity">
    <reaction evidence="10">
        <text>[phosphate](n) + H2O = [phosphate](n-1) + phosphate + H(+)</text>
        <dbReference type="Rhea" id="RHEA:21528"/>
        <dbReference type="Rhea" id="RHEA-COMP:9859"/>
        <dbReference type="Rhea" id="RHEA-COMP:14279"/>
        <dbReference type="ChEBI" id="CHEBI:15377"/>
        <dbReference type="ChEBI" id="CHEBI:15378"/>
        <dbReference type="ChEBI" id="CHEBI:16838"/>
        <dbReference type="ChEBI" id="CHEBI:43474"/>
        <dbReference type="EC" id="3.6.1.11"/>
    </reaction>
</comment>
<dbReference type="EC" id="3.6.1.11" evidence="5"/>
<feature type="domain" description="Ppx/GppA phosphatase N-terminal" evidence="11">
    <location>
        <begin position="23"/>
        <end position="304"/>
    </location>
</feature>
<dbReference type="Gene3D" id="1.10.3210.10">
    <property type="entry name" value="Hypothetical protein af1432"/>
    <property type="match status" value="1"/>
</dbReference>
<dbReference type="Gene3D" id="3.30.420.150">
    <property type="entry name" value="Exopolyphosphatase. Domain 2"/>
    <property type="match status" value="1"/>
</dbReference>
<dbReference type="Pfam" id="PF21447">
    <property type="entry name" value="Ppx-GppA_III"/>
    <property type="match status" value="1"/>
</dbReference>
<dbReference type="InterPro" id="IPR022371">
    <property type="entry name" value="Exopolyphosphatase"/>
</dbReference>
<comment type="cofactor">
    <cofactor evidence="1">
        <name>Mg(2+)</name>
        <dbReference type="ChEBI" id="CHEBI:18420"/>
    </cofactor>
</comment>
<dbReference type="SUPFAM" id="SSF53067">
    <property type="entry name" value="Actin-like ATPase domain"/>
    <property type="match status" value="2"/>
</dbReference>
<keyword evidence="14" id="KW-1185">Reference proteome</keyword>
<keyword evidence="9" id="KW-0472">Membrane</keyword>
<evidence type="ECO:0000256" key="1">
    <source>
        <dbReference type="ARBA" id="ARBA00001946"/>
    </source>
</evidence>
<organism evidence="13 14">
    <name type="scientific">Methylomonas fluvii</name>
    <dbReference type="NCBI Taxonomy" id="1854564"/>
    <lineage>
        <taxon>Bacteria</taxon>
        <taxon>Pseudomonadati</taxon>
        <taxon>Pseudomonadota</taxon>
        <taxon>Gammaproteobacteria</taxon>
        <taxon>Methylococcales</taxon>
        <taxon>Methylococcaceae</taxon>
        <taxon>Methylomonas</taxon>
    </lineage>
</organism>
<comment type="subunit">
    <text evidence="4">Homodimer.</text>
</comment>
<sequence>MPYQIPTSVAAVDLGSNSFHMIICSLHNGKLQTIDRLKEMVRLAAGLDQHKNLNQITQERALACLERFGHRIRDFAPNSVAIVGTNTLRIARNSQQFINKAEKALGHPIHIISGIEEARLIYQGVAHSLGSNANNRFVMDIGGSSTEYIIGRDDIAHTKESLNMGCVTVSQNFFKNGELTKKAFRKAVLFAEQHLEPFQNTFNSKNWEEAIGASGSLKAVSNVLQTMGWSNNGITNQGLEQLVAHLLKLNRIDEISFPALSIERRPVFIGAVAIVYATFKMLNIQQMTVSDGALREGLVQDLLGRIYNDDVRSQTSQTIAARYHTDTSHSHQLKETLRYIVQQLDGHPCFNDNPASLQFLEWAAELHEIGFEIAHSQYHKHSAYIIENGDLAGFSKQDQLLLSKLVRSHRKKLNLSRFEDLPFPWRQHAPIMAVVFRLTALLHRNRNSKRPDFSITIDRHDIKIDFPENWLEQAPLTHADLKQEMYYLKEARFNLIFDQC</sequence>
<keyword evidence="8 13" id="KW-0378">Hydrolase</keyword>
<protein>
    <recommendedName>
        <fullName evidence="6">Exopolyphosphatase</fullName>
        <ecNumber evidence="5">3.6.1.11</ecNumber>
    </recommendedName>
</protein>
<accession>A0ABR9DIY4</accession>
<comment type="caution">
    <text evidence="13">The sequence shown here is derived from an EMBL/GenBank/DDBJ whole genome shotgun (WGS) entry which is preliminary data.</text>
</comment>